<dbReference type="EMBL" id="JACRTI010000005">
    <property type="protein sequence ID" value="MBC8600762.1"/>
    <property type="molecule type" value="Genomic_DNA"/>
</dbReference>
<keyword evidence="6" id="KW-0675">Receptor</keyword>
<evidence type="ECO:0000256" key="4">
    <source>
        <dbReference type="SAM" id="SignalP"/>
    </source>
</evidence>
<keyword evidence="3" id="KW-0998">Cell outer membrane</keyword>
<dbReference type="InterPro" id="IPR036942">
    <property type="entry name" value="Beta-barrel_TonB_sf"/>
</dbReference>
<dbReference type="EMBL" id="QREV01000005">
    <property type="protein sequence ID" value="RDU50492.1"/>
    <property type="molecule type" value="Genomic_DNA"/>
</dbReference>
<comment type="caution">
    <text evidence="6">The sequence shown here is derived from an EMBL/GenBank/DDBJ whole genome shotgun (WGS) entry which is preliminary data.</text>
</comment>
<dbReference type="Gene3D" id="2.60.40.1120">
    <property type="entry name" value="Carboxypeptidase-like, regulatory domain"/>
    <property type="match status" value="1"/>
</dbReference>
<evidence type="ECO:0000313" key="7">
    <source>
        <dbReference type="Proteomes" id="UP000256321"/>
    </source>
</evidence>
<reference evidence="6 7" key="1">
    <citation type="submission" date="2018-07" db="EMBL/GenBank/DDBJ databases">
        <title>Parabacteroides acidifaciens nov. sp., isolated from human feces.</title>
        <authorList>
            <person name="Wang Y.J."/>
        </authorList>
    </citation>
    <scope>NUCLEOTIDE SEQUENCE [LARGE SCALE GENOMIC DNA]</scope>
    <source>
        <strain evidence="6 7">426-9</strain>
    </source>
</reference>
<protein>
    <submittedName>
        <fullName evidence="6">TonB-dependent receptor</fullName>
    </submittedName>
</protein>
<evidence type="ECO:0000313" key="6">
    <source>
        <dbReference type="EMBL" id="RDU50492.1"/>
    </source>
</evidence>
<feature type="chain" id="PRO_5017666640" evidence="4">
    <location>
        <begin position="20"/>
        <end position="830"/>
    </location>
</feature>
<dbReference type="Proteomes" id="UP000629596">
    <property type="component" value="Unassembled WGS sequence"/>
</dbReference>
<dbReference type="SUPFAM" id="SSF49464">
    <property type="entry name" value="Carboxypeptidase regulatory domain-like"/>
    <property type="match status" value="1"/>
</dbReference>
<evidence type="ECO:0000313" key="8">
    <source>
        <dbReference type="Proteomes" id="UP000629596"/>
    </source>
</evidence>
<dbReference type="Pfam" id="PF13620">
    <property type="entry name" value="CarboxypepD_reg"/>
    <property type="match status" value="1"/>
</dbReference>
<evidence type="ECO:0000256" key="2">
    <source>
        <dbReference type="ARBA" id="ARBA00023136"/>
    </source>
</evidence>
<accession>A0A3D8HIG0</accession>
<gene>
    <name evidence="6" type="ORF">DWU89_03440</name>
    <name evidence="5" type="ORF">H8784_03395</name>
</gene>
<comment type="subcellular location">
    <subcellularLocation>
        <location evidence="1">Cell outer membrane</location>
    </subcellularLocation>
</comment>
<sequence>MKSFLYIFILLFIACNLSAQQSIKGIVTDAESGQPVDAATVQIRKAGQPVPLTYTLTDANGQFNLPLRQAGDSLLIHVSLLGYKPVQQRVTAGSTVHIRLETEIFTLKEVEIRPGRVYGRQDTINYDVAQFISPRDEAIKDVLKKLPGVDVDDEGTISYNGKSISKFYVEGMDLTGGRYNQLTNNLQADAVKSVQVMENHQPIRALQKKLTTEDIAINLKLKDNFRDRWMTTVEGGMGASPLLWQGMGNALQLSRKSQSAYIYKGNNRGKDVTDEQNVLTQNSLERQSGPALPAFLSQPSFSAPLKKERLLFNDVHSLSGNRVYKLNETMQLRLNANYLHDFKRQERGSITNFYQTGDTATLTEQSDTHVRTDRAEVAVNLENNAESHYLTNNFSLSGNWESGTSYITGSSAANQRIRTPDMGAQNYLQNIWARDKYTLEVRSLLRYHNQPARITIDGDRQSLDLQQLYMDHSLSFLRKKGNLTRQYTAGVTGDLNSLRNGTSLYFTPNYQLNRHKWNLSFNLPLVWTTFPEADFSRLAVNPFFYINYKLNYAWRFSFHANYREKYGDITDFYPDAYRTDYRNMRINNAIMPVNRTQSYSLYGEYKNTIREFFATLSLGHNRGWSDRIFEQQVRDAQIALVSHRLSNHSSGWTLKGTFSKGFYDYGLKTSLNYLLGRNQAEQLSAGERLPYRYDFMQYEPKVIWTPVRSFAASYQATINLGRSKIGSDTDLTPLLNVVQKLQLSYELFPVEINLAVDHYHNDVSRDKAVNAFFADLSFRWKTGSWQFTAEATNLFNKRQYSYTQYSATESYTSWINIRPREFMVSARYRF</sequence>
<evidence type="ECO:0000256" key="3">
    <source>
        <dbReference type="ARBA" id="ARBA00023237"/>
    </source>
</evidence>
<proteinExistence type="predicted"/>
<dbReference type="Gene3D" id="2.40.170.20">
    <property type="entry name" value="TonB-dependent receptor, beta-barrel domain"/>
    <property type="match status" value="1"/>
</dbReference>
<dbReference type="SUPFAM" id="SSF56935">
    <property type="entry name" value="Porins"/>
    <property type="match status" value="1"/>
</dbReference>
<dbReference type="PROSITE" id="PS51257">
    <property type="entry name" value="PROKAR_LIPOPROTEIN"/>
    <property type="match status" value="1"/>
</dbReference>
<dbReference type="RefSeq" id="WP_115498280.1">
    <property type="nucleotide sequence ID" value="NZ_JACRTI010000005.1"/>
</dbReference>
<feature type="signal peptide" evidence="4">
    <location>
        <begin position="1"/>
        <end position="19"/>
    </location>
</feature>
<dbReference type="GO" id="GO:0009279">
    <property type="term" value="C:cell outer membrane"/>
    <property type="evidence" value="ECO:0007669"/>
    <property type="project" value="UniProtKB-SubCell"/>
</dbReference>
<dbReference type="InterPro" id="IPR008969">
    <property type="entry name" value="CarboxyPept-like_regulatory"/>
</dbReference>
<keyword evidence="8" id="KW-1185">Reference proteome</keyword>
<evidence type="ECO:0000313" key="5">
    <source>
        <dbReference type="EMBL" id="MBC8600762.1"/>
    </source>
</evidence>
<name>A0A3D8HIG0_9BACT</name>
<keyword evidence="4" id="KW-0732">Signal</keyword>
<dbReference type="Proteomes" id="UP000256321">
    <property type="component" value="Unassembled WGS sequence"/>
</dbReference>
<evidence type="ECO:0000256" key="1">
    <source>
        <dbReference type="ARBA" id="ARBA00004442"/>
    </source>
</evidence>
<dbReference type="AlphaFoldDB" id="A0A3D8HIG0"/>
<reference evidence="5 8" key="2">
    <citation type="submission" date="2020-08" db="EMBL/GenBank/DDBJ databases">
        <title>Genome public.</title>
        <authorList>
            <person name="Liu C."/>
            <person name="Sun Q."/>
        </authorList>
    </citation>
    <scope>NUCLEOTIDE SEQUENCE [LARGE SCALE GENOMIC DNA]</scope>
    <source>
        <strain evidence="5 8">426_9</strain>
    </source>
</reference>
<keyword evidence="2" id="KW-0472">Membrane</keyword>
<organism evidence="6 7">
    <name type="scientific">Parabacteroides acidifaciens</name>
    <dbReference type="NCBI Taxonomy" id="2290935"/>
    <lineage>
        <taxon>Bacteria</taxon>
        <taxon>Pseudomonadati</taxon>
        <taxon>Bacteroidota</taxon>
        <taxon>Bacteroidia</taxon>
        <taxon>Bacteroidales</taxon>
        <taxon>Tannerellaceae</taxon>
        <taxon>Parabacteroides</taxon>
    </lineage>
</organism>